<reference evidence="3 4" key="1">
    <citation type="submission" date="2019-02" db="EMBL/GenBank/DDBJ databases">
        <title>Deep-cultivation of Planctomycetes and their phenomic and genomic characterization uncovers novel biology.</title>
        <authorList>
            <person name="Wiegand S."/>
            <person name="Jogler M."/>
            <person name="Boedeker C."/>
            <person name="Pinto D."/>
            <person name="Vollmers J."/>
            <person name="Rivas-Marin E."/>
            <person name="Kohn T."/>
            <person name="Peeters S.H."/>
            <person name="Heuer A."/>
            <person name="Rast P."/>
            <person name="Oberbeckmann S."/>
            <person name="Bunk B."/>
            <person name="Jeske O."/>
            <person name="Meyerdierks A."/>
            <person name="Storesund J.E."/>
            <person name="Kallscheuer N."/>
            <person name="Luecker S."/>
            <person name="Lage O.M."/>
            <person name="Pohl T."/>
            <person name="Merkel B.J."/>
            <person name="Hornburger P."/>
            <person name="Mueller R.-W."/>
            <person name="Bruemmer F."/>
            <person name="Labrenz M."/>
            <person name="Spormann A.M."/>
            <person name="Op den Camp H."/>
            <person name="Overmann J."/>
            <person name="Amann R."/>
            <person name="Jetten M.S.M."/>
            <person name="Mascher T."/>
            <person name="Medema M.H."/>
            <person name="Devos D.P."/>
            <person name="Kaster A.-K."/>
            <person name="Ovreas L."/>
            <person name="Rohde M."/>
            <person name="Galperin M.Y."/>
            <person name="Jogler C."/>
        </authorList>
    </citation>
    <scope>NUCLEOTIDE SEQUENCE [LARGE SCALE GENOMIC DNA]</scope>
    <source>
        <strain evidence="3 4">ElP</strain>
    </source>
</reference>
<feature type="transmembrane region" description="Helical" evidence="2">
    <location>
        <begin position="114"/>
        <end position="134"/>
    </location>
</feature>
<feature type="region of interest" description="Disordered" evidence="1">
    <location>
        <begin position="1"/>
        <end position="21"/>
    </location>
</feature>
<gene>
    <name evidence="3" type="ORF">ElP_59190</name>
</gene>
<name>A0A518HAU2_9BACT</name>
<organism evidence="3 4">
    <name type="scientific">Tautonia plasticadhaerens</name>
    <dbReference type="NCBI Taxonomy" id="2527974"/>
    <lineage>
        <taxon>Bacteria</taxon>
        <taxon>Pseudomonadati</taxon>
        <taxon>Planctomycetota</taxon>
        <taxon>Planctomycetia</taxon>
        <taxon>Isosphaerales</taxon>
        <taxon>Isosphaeraceae</taxon>
        <taxon>Tautonia</taxon>
    </lineage>
</organism>
<dbReference type="EMBL" id="CP036426">
    <property type="protein sequence ID" value="QDV37972.1"/>
    <property type="molecule type" value="Genomic_DNA"/>
</dbReference>
<feature type="compositionally biased region" description="Basic and acidic residues" evidence="1">
    <location>
        <begin position="1"/>
        <end position="10"/>
    </location>
</feature>
<dbReference type="KEGG" id="tpla:ElP_59190"/>
<feature type="transmembrane region" description="Helical" evidence="2">
    <location>
        <begin position="161"/>
        <end position="183"/>
    </location>
</feature>
<keyword evidence="4" id="KW-1185">Reference proteome</keyword>
<feature type="transmembrane region" description="Helical" evidence="2">
    <location>
        <begin position="37"/>
        <end position="55"/>
    </location>
</feature>
<dbReference type="OrthoDB" id="9154738at2"/>
<evidence type="ECO:0000256" key="1">
    <source>
        <dbReference type="SAM" id="MobiDB-lite"/>
    </source>
</evidence>
<evidence type="ECO:0000313" key="4">
    <source>
        <dbReference type="Proteomes" id="UP000317835"/>
    </source>
</evidence>
<dbReference type="Proteomes" id="UP000317835">
    <property type="component" value="Chromosome"/>
</dbReference>
<feature type="transmembrane region" description="Helical" evidence="2">
    <location>
        <begin position="294"/>
        <end position="313"/>
    </location>
</feature>
<dbReference type="AlphaFoldDB" id="A0A518HAU2"/>
<feature type="transmembrane region" description="Helical" evidence="2">
    <location>
        <begin position="333"/>
        <end position="352"/>
    </location>
</feature>
<dbReference type="Gene3D" id="2.60.120.260">
    <property type="entry name" value="Galactose-binding domain-like"/>
    <property type="match status" value="1"/>
</dbReference>
<proteinExistence type="predicted"/>
<evidence type="ECO:0008006" key="5">
    <source>
        <dbReference type="Google" id="ProtNLM"/>
    </source>
</evidence>
<keyword evidence="2" id="KW-1133">Transmembrane helix</keyword>
<keyword evidence="2" id="KW-0472">Membrane</keyword>
<feature type="transmembrane region" description="Helical" evidence="2">
    <location>
        <begin position="195"/>
        <end position="225"/>
    </location>
</feature>
<evidence type="ECO:0000256" key="2">
    <source>
        <dbReference type="SAM" id="Phobius"/>
    </source>
</evidence>
<dbReference type="RefSeq" id="WP_145276133.1">
    <property type="nucleotide sequence ID" value="NZ_CP036426.1"/>
</dbReference>
<feature type="transmembrane region" description="Helical" evidence="2">
    <location>
        <begin position="387"/>
        <end position="404"/>
    </location>
</feature>
<feature type="transmembrane region" description="Helical" evidence="2">
    <location>
        <begin position="237"/>
        <end position="257"/>
    </location>
</feature>
<evidence type="ECO:0000313" key="3">
    <source>
        <dbReference type="EMBL" id="QDV37972.1"/>
    </source>
</evidence>
<sequence length="623" mass="66448">MMDRGQDDRFGGPVGPSPAPGRGVARAWVSRLREPDFRAVLLVWAFCCLGQAMLIRSHGSSLPWCDEWCLVAPAAGVEPLSISWLLTPANEHRAPLTRLAMYVLGEVGSLDMQVMHYVGLGSMAVGALALVATARDLRGKSSLGDAFFPLVILNPWHFETVVIYGYAYAIATGLLCVAIRGAATQRPLGSTRSLLAYLGLTLAVCLSAGPAGNFWAVGLCGVVVAGMARRASTAWKATGLIGSTVVAATAGAMILGIPECPWHDSFRSESVAEAATVALKASLGWLGRPPLQALWPWASAAILVPIALIGVGLGRDLVRIASGKAKFDDPGRWGLAAFLGSTLLVSCAIGYGRGRVPSYWDSRYMALTQPIGIAAYLLMVRMRIAPAVPQAMAILAAVCVGWSWPETIQTTRGYHERRLEAERVLREGTMPISVAAEEFTETLGIPRSYSYQMVGRFLLMREHDLSIYRGRARSFHGIPIPQPLAWEAESLVPAGGPLRVDEDPVAVGGAAALAEGPGTANLELEVPDAGSYRLCIRLRSEGDARKIALSMDGAPPVELPIEAGAGFLPVVVETPFALDPGRHTLAIECPAAGLRLDFIELVPQPEPMEPGAFAARLRARQLR</sequence>
<protein>
    <recommendedName>
        <fullName evidence="5">Glycosyltransferase RgtA/B/C/D-like domain-containing protein</fullName>
    </recommendedName>
</protein>
<keyword evidence="2" id="KW-0812">Transmembrane</keyword>
<accession>A0A518HAU2</accession>